<keyword evidence="1" id="KW-0472">Membrane</keyword>
<protein>
    <submittedName>
        <fullName evidence="2">Uncharacterized protein</fullName>
    </submittedName>
</protein>
<dbReference type="Proteomes" id="UP000198287">
    <property type="component" value="Unassembled WGS sequence"/>
</dbReference>
<gene>
    <name evidence="2" type="ORF">Fcan01_15640</name>
</gene>
<keyword evidence="1" id="KW-0812">Transmembrane</keyword>
<comment type="caution">
    <text evidence="2">The sequence shown here is derived from an EMBL/GenBank/DDBJ whole genome shotgun (WGS) entry which is preliminary data.</text>
</comment>
<name>A0A226DWF2_FOLCA</name>
<feature type="transmembrane region" description="Helical" evidence="1">
    <location>
        <begin position="397"/>
        <end position="419"/>
    </location>
</feature>
<keyword evidence="1" id="KW-1133">Transmembrane helix</keyword>
<evidence type="ECO:0000256" key="1">
    <source>
        <dbReference type="SAM" id="Phobius"/>
    </source>
</evidence>
<proteinExistence type="predicted"/>
<evidence type="ECO:0000313" key="2">
    <source>
        <dbReference type="EMBL" id="OXA49358.1"/>
    </source>
</evidence>
<evidence type="ECO:0000313" key="3">
    <source>
        <dbReference type="Proteomes" id="UP000198287"/>
    </source>
</evidence>
<feature type="transmembrane region" description="Helical" evidence="1">
    <location>
        <begin position="684"/>
        <end position="702"/>
    </location>
</feature>
<accession>A0A226DWF2</accession>
<feature type="transmembrane region" description="Helical" evidence="1">
    <location>
        <begin position="337"/>
        <end position="357"/>
    </location>
</feature>
<dbReference type="AlphaFoldDB" id="A0A226DWF2"/>
<organism evidence="2 3">
    <name type="scientific">Folsomia candida</name>
    <name type="common">Springtail</name>
    <dbReference type="NCBI Taxonomy" id="158441"/>
    <lineage>
        <taxon>Eukaryota</taxon>
        <taxon>Metazoa</taxon>
        <taxon>Ecdysozoa</taxon>
        <taxon>Arthropoda</taxon>
        <taxon>Hexapoda</taxon>
        <taxon>Collembola</taxon>
        <taxon>Entomobryomorpha</taxon>
        <taxon>Isotomoidea</taxon>
        <taxon>Isotomidae</taxon>
        <taxon>Proisotominae</taxon>
        <taxon>Folsomia</taxon>
    </lineage>
</organism>
<keyword evidence="3" id="KW-1185">Reference proteome</keyword>
<dbReference type="Gene3D" id="1.10.287.70">
    <property type="match status" value="1"/>
</dbReference>
<sequence length="736" mass="85171">MAKIIYLAAHIVIFLFPFFLTHVFCFEPFPIVRFLNGVQECDVQLIRDGKEILDFSLNYYSPTTIGLGPNSKTYDELNSYWGSKWRPTNFSLNTLNIRVGRCKISIIFFVPLNHFKLATRASALYAEDLLSIPEVRSLRVLNGVVRSNNVTLIIHRDISHLTNSLSAAMKDITYYSRFAFQMTLSNGWFELCNLIKWRHSFLPDNMACFRTAEKPLMQLHHVFGSSKCWFAPTSQEQLESAELLNPFRNYNGSETMVAIPTKFYALKDVFHNANITVCRYIEHRVRYPLFRQERGSDYPPAGRTEQYPLSLTGQRFLTCYTSQFLTFEFYLTPFQPGLWIGVAITLVFVVGCLTIFIKLSDDCNGNDTASFSPWLHILPTIFEETTSVPSVIEKRQFYRLTFGTWALMASILTNCYNGIMIETLIAPFPGIKILTFKDIFCEEENVWEPMSNMSAWLKKTKILEYWSQATRIFDNSAAAYENRSELRNYSLENPFELDHCFRLLSAPQTMALPNLPSNLLFYTLQEWWWQIERNIQYFEAQLYPETLLLSPKHGHELNDGSEKNRSKSTEELSNLVEAEIVKCGKTVFIAEWEEVAQQYLFLSKKYYWKNFYISEDSLRQDVALLSFRNLDGSNVPTKFKAYVESGIWSRLEEEGWARKFARRPKSLGEEGPGKEVPVPLDGSILTLFVLCGMVISMALLVLGRECRREIYLFSLAIFPKLGWPPADRVQEFINII</sequence>
<dbReference type="EMBL" id="LNIX01000010">
    <property type="protein sequence ID" value="OXA49358.1"/>
    <property type="molecule type" value="Genomic_DNA"/>
</dbReference>
<reference evidence="2 3" key="1">
    <citation type="submission" date="2015-12" db="EMBL/GenBank/DDBJ databases">
        <title>The genome of Folsomia candida.</title>
        <authorList>
            <person name="Faddeeva A."/>
            <person name="Derks M.F."/>
            <person name="Anvar Y."/>
            <person name="Smit S."/>
            <person name="Van Straalen N."/>
            <person name="Roelofs D."/>
        </authorList>
    </citation>
    <scope>NUCLEOTIDE SEQUENCE [LARGE SCALE GENOMIC DNA]</scope>
    <source>
        <strain evidence="2 3">VU population</strain>
        <tissue evidence="2">Whole body</tissue>
    </source>
</reference>